<comment type="caution">
    <text evidence="3">The sequence shown here is derived from an EMBL/GenBank/DDBJ whole genome shotgun (WGS) entry which is preliminary data.</text>
</comment>
<dbReference type="SMART" id="SM00267">
    <property type="entry name" value="GGDEF"/>
    <property type="match status" value="1"/>
</dbReference>
<evidence type="ECO:0000313" key="3">
    <source>
        <dbReference type="EMBL" id="PNT96152.1"/>
    </source>
</evidence>
<dbReference type="InterPro" id="IPR000160">
    <property type="entry name" value="GGDEF_dom"/>
</dbReference>
<evidence type="ECO:0000259" key="2">
    <source>
        <dbReference type="PROSITE" id="PS50887"/>
    </source>
</evidence>
<feature type="transmembrane region" description="Helical" evidence="1">
    <location>
        <begin position="31"/>
        <end position="49"/>
    </location>
</feature>
<dbReference type="FunFam" id="3.30.70.270:FF:000001">
    <property type="entry name" value="Diguanylate cyclase domain protein"/>
    <property type="match status" value="1"/>
</dbReference>
<dbReference type="CDD" id="cd01949">
    <property type="entry name" value="GGDEF"/>
    <property type="match status" value="1"/>
</dbReference>
<dbReference type="PROSITE" id="PS50887">
    <property type="entry name" value="GGDEF"/>
    <property type="match status" value="1"/>
</dbReference>
<dbReference type="OrthoDB" id="1771403at2"/>
<evidence type="ECO:0000313" key="4">
    <source>
        <dbReference type="Proteomes" id="UP000236151"/>
    </source>
</evidence>
<protein>
    <submittedName>
        <fullName evidence="3">GGDEF domain-containing protein</fullName>
    </submittedName>
</protein>
<name>A0A2K2F8Y4_9CLOT</name>
<gene>
    <name evidence="3" type="ORF">CDQ84_15825</name>
</gene>
<dbReference type="SUPFAM" id="SSF55073">
    <property type="entry name" value="Nucleotide cyclase"/>
    <property type="match status" value="1"/>
</dbReference>
<dbReference type="NCBIfam" id="TIGR00254">
    <property type="entry name" value="GGDEF"/>
    <property type="match status" value="1"/>
</dbReference>
<reference evidence="3 4" key="1">
    <citation type="submission" date="2017-06" db="EMBL/GenBank/DDBJ databases">
        <title>Investigating the central metabolism of Clostridium thermosuccinogenes.</title>
        <authorList>
            <person name="Koendjbiharie J.G."/>
            <person name="van Kranenburg R."/>
        </authorList>
    </citation>
    <scope>NUCLEOTIDE SEQUENCE [LARGE SCALE GENOMIC DNA]</scope>
    <source>
        <strain evidence="3 4">DSM 5806</strain>
    </source>
</reference>
<dbReference type="EMBL" id="NIOJ01000053">
    <property type="protein sequence ID" value="PNT96152.1"/>
    <property type="molecule type" value="Genomic_DNA"/>
</dbReference>
<feature type="domain" description="GGDEF" evidence="2">
    <location>
        <begin position="96"/>
        <end position="225"/>
    </location>
</feature>
<dbReference type="KEGG" id="cthd:CDO33_13710"/>
<evidence type="ECO:0000256" key="1">
    <source>
        <dbReference type="SAM" id="Phobius"/>
    </source>
</evidence>
<dbReference type="Proteomes" id="UP000236151">
    <property type="component" value="Unassembled WGS sequence"/>
</dbReference>
<dbReference type="InterPro" id="IPR050469">
    <property type="entry name" value="Diguanylate_Cyclase"/>
</dbReference>
<dbReference type="GO" id="GO:0052621">
    <property type="term" value="F:diguanylate cyclase activity"/>
    <property type="evidence" value="ECO:0007669"/>
    <property type="project" value="TreeGrafter"/>
</dbReference>
<accession>A0A2K2F8Y4</accession>
<dbReference type="InterPro" id="IPR043128">
    <property type="entry name" value="Rev_trsase/Diguanyl_cyclase"/>
</dbReference>
<dbReference type="InterPro" id="IPR029787">
    <property type="entry name" value="Nucleotide_cyclase"/>
</dbReference>
<dbReference type="Pfam" id="PF00990">
    <property type="entry name" value="GGDEF"/>
    <property type="match status" value="1"/>
</dbReference>
<dbReference type="PANTHER" id="PTHR45138:SF9">
    <property type="entry name" value="DIGUANYLATE CYCLASE DGCM-RELATED"/>
    <property type="match status" value="1"/>
</dbReference>
<keyword evidence="4" id="KW-1185">Reference proteome</keyword>
<keyword evidence="1" id="KW-1133">Transmembrane helix</keyword>
<dbReference type="AlphaFoldDB" id="A0A2K2F8Y4"/>
<keyword evidence="1" id="KW-0812">Transmembrane</keyword>
<dbReference type="PANTHER" id="PTHR45138">
    <property type="entry name" value="REGULATORY COMPONENTS OF SENSORY TRANSDUCTION SYSTEM"/>
    <property type="match status" value="1"/>
</dbReference>
<feature type="transmembrane region" description="Helical" evidence="1">
    <location>
        <begin position="5"/>
        <end position="25"/>
    </location>
</feature>
<dbReference type="Gene3D" id="3.30.70.270">
    <property type="match status" value="1"/>
</dbReference>
<keyword evidence="1" id="KW-0472">Membrane</keyword>
<proteinExistence type="predicted"/>
<sequence length="225" mass="25354">MQISLLISMLAVGLICGMSFYILLVPLGSKNLVHCIIMGLTFGLVNYFVSYKIYVRYIFLKDTNNSLKHELKLDKLTGLYNRGAFDNDLPEISSYNYYSLVLIDIDNFRTFNNEFGHKAGDIVLKKVSQTIRANIRFKDAVYRYGGEEIIIVLKDCSKKNAFNIAEKIRTSINQLDNSPYPNIAVSLGVSSCPEDGNEFDEVFDACDKALLLAKKSGKNRAIAYN</sequence>
<organism evidence="3 4">
    <name type="scientific">Clostridium thermosuccinogenes</name>
    <dbReference type="NCBI Taxonomy" id="84032"/>
    <lineage>
        <taxon>Bacteria</taxon>
        <taxon>Bacillati</taxon>
        <taxon>Bacillota</taxon>
        <taxon>Clostridia</taxon>
        <taxon>Eubacteriales</taxon>
        <taxon>Clostridiaceae</taxon>
        <taxon>Clostridium</taxon>
    </lineage>
</organism>